<dbReference type="InterPro" id="IPR038266">
    <property type="entry name" value="NapC/NirT_cytc_sf"/>
</dbReference>
<keyword evidence="3" id="KW-0479">Metal-binding</keyword>
<evidence type="ECO:0000313" key="6">
    <source>
        <dbReference type="EMBL" id="HEC67706.1"/>
    </source>
</evidence>
<comment type="caution">
    <text evidence="6">The sequence shown here is derived from an EMBL/GenBank/DDBJ whole genome shotgun (WGS) entry which is preliminary data.</text>
</comment>
<evidence type="ECO:0000256" key="3">
    <source>
        <dbReference type="ARBA" id="ARBA00022723"/>
    </source>
</evidence>
<reference evidence="6" key="1">
    <citation type="journal article" date="2020" name="mSystems">
        <title>Genome- and Community-Level Interaction Insights into Carbon Utilization and Element Cycling Functions of Hydrothermarchaeota in Hydrothermal Sediment.</title>
        <authorList>
            <person name="Zhou Z."/>
            <person name="Liu Y."/>
            <person name="Xu W."/>
            <person name="Pan J."/>
            <person name="Luo Z.H."/>
            <person name="Li M."/>
        </authorList>
    </citation>
    <scope>NUCLEOTIDE SEQUENCE [LARGE SCALE GENOMIC DNA]</scope>
    <source>
        <strain evidence="6">HyVt-389</strain>
    </source>
</reference>
<dbReference type="SUPFAM" id="SSF48695">
    <property type="entry name" value="Multiheme cytochromes"/>
    <property type="match status" value="2"/>
</dbReference>
<evidence type="ECO:0000256" key="1">
    <source>
        <dbReference type="ARBA" id="ARBA00022448"/>
    </source>
</evidence>
<evidence type="ECO:0000256" key="5">
    <source>
        <dbReference type="ARBA" id="ARBA00023004"/>
    </source>
</evidence>
<keyword evidence="2" id="KW-0349">Heme</keyword>
<dbReference type="InterPro" id="IPR036280">
    <property type="entry name" value="Multihaem_cyt_sf"/>
</dbReference>
<dbReference type="EMBL" id="DRIH01000086">
    <property type="protein sequence ID" value="HEC67706.1"/>
    <property type="molecule type" value="Genomic_DNA"/>
</dbReference>
<dbReference type="Gene3D" id="1.10.3820.10">
    <property type="entry name" value="Di-heme elbow motif domain"/>
    <property type="match status" value="1"/>
</dbReference>
<dbReference type="GO" id="GO:0046872">
    <property type="term" value="F:metal ion binding"/>
    <property type="evidence" value="ECO:0007669"/>
    <property type="project" value="UniProtKB-KW"/>
</dbReference>
<name>A0A7C1VWN1_DESA2</name>
<proteinExistence type="predicted"/>
<accession>A0A7C1VWN1</accession>
<evidence type="ECO:0000256" key="2">
    <source>
        <dbReference type="ARBA" id="ARBA00022617"/>
    </source>
</evidence>
<gene>
    <name evidence="6" type="ORF">ENI35_02675</name>
</gene>
<keyword evidence="5" id="KW-0408">Iron</keyword>
<keyword evidence="1" id="KW-0813">Transport</keyword>
<sequence length="307" mass="34937">MIGGTEPQPASGSASPFCLFADNFSGTTSNTYQQSDNFCFYCHCYTDASSLQTPNFTNYNYSRTFGGYTTSSIDSIYEAFNQNSYHNLYDIWDFAKTNFSSFFKEDSNPCSVCHNVHLAKRNKEHKSDPTYSAISKPSDHFNLWTNTMNDYAPSSYQAPYRYSSGCEPDGGSCNDLTGQAKKTPDYVTFCQDCHVYNMSSYGISQINWNTDKHGKVARSKDSRRDQPIIKPPYDLTVSNYVLSCLDCHEPHGSYSYKYLIRKEVNGDITNVTADTHDDWKTLCLRCHYREHTNNSCLECHYHGSGKF</sequence>
<dbReference type="Proteomes" id="UP000885738">
    <property type="component" value="Unassembled WGS sequence"/>
</dbReference>
<evidence type="ECO:0000256" key="4">
    <source>
        <dbReference type="ARBA" id="ARBA00022982"/>
    </source>
</evidence>
<dbReference type="AlphaFoldDB" id="A0A7C1VWN1"/>
<organism evidence="6">
    <name type="scientific">Desulfofervidus auxilii</name>
    <dbReference type="NCBI Taxonomy" id="1621989"/>
    <lineage>
        <taxon>Bacteria</taxon>
        <taxon>Pseudomonadati</taxon>
        <taxon>Thermodesulfobacteriota</taxon>
        <taxon>Candidatus Desulfofervidia</taxon>
        <taxon>Candidatus Desulfofervidales</taxon>
        <taxon>Candidatus Desulfofervidaceae</taxon>
        <taxon>Candidatus Desulfofervidus</taxon>
    </lineage>
</organism>
<keyword evidence="4" id="KW-0249">Electron transport</keyword>
<protein>
    <submittedName>
        <fullName evidence="6">Uncharacterized protein</fullName>
    </submittedName>
</protein>